<dbReference type="RefSeq" id="WP_006395592.1">
    <property type="nucleotide sequence ID" value="NZ_GL982453.1"/>
</dbReference>
<gene>
    <name evidence="3" type="ORF">AXXA_28020</name>
</gene>
<accession>F7T9F8</accession>
<sequence>MCEPATIAYSVAAIAGGAIAASAMAPSAPKVEPTTPQQPQVKQNEKAADLDKLRRGNSGNGIDVGPGASAGSTLLTGPGGIDSGGLSLNKNTLLGG</sequence>
<feature type="region of interest" description="Disordered" evidence="1">
    <location>
        <begin position="26"/>
        <end position="96"/>
    </location>
</feature>
<evidence type="ECO:0000313" key="4">
    <source>
        <dbReference type="Proteomes" id="UP000004853"/>
    </source>
</evidence>
<name>F7T9F8_9BURK</name>
<feature type="signal peptide" evidence="2">
    <location>
        <begin position="1"/>
        <end position="20"/>
    </location>
</feature>
<dbReference type="HOGENOM" id="CLU_2353402_0_0_4"/>
<feature type="chain" id="PRO_5003368870" evidence="2">
    <location>
        <begin position="21"/>
        <end position="96"/>
    </location>
</feature>
<evidence type="ECO:0000256" key="2">
    <source>
        <dbReference type="SAM" id="SignalP"/>
    </source>
</evidence>
<dbReference type="Proteomes" id="UP000004853">
    <property type="component" value="Unassembled WGS sequence"/>
</dbReference>
<feature type="compositionally biased region" description="Polar residues" evidence="1">
    <location>
        <begin position="86"/>
        <end position="96"/>
    </location>
</feature>
<dbReference type="EMBL" id="AFRQ01000133">
    <property type="protein sequence ID" value="EGP43118.1"/>
    <property type="molecule type" value="Genomic_DNA"/>
</dbReference>
<evidence type="ECO:0000256" key="1">
    <source>
        <dbReference type="SAM" id="MobiDB-lite"/>
    </source>
</evidence>
<reference evidence="3 4" key="1">
    <citation type="submission" date="2011-06" db="EMBL/GenBank/DDBJ databases">
        <authorList>
            <person name="Bador J."/>
            <person name="Amoureux L."/>
            <person name="Neuwirth C."/>
        </authorList>
    </citation>
    <scope>NUCLEOTIDE SEQUENCE [LARGE SCALE GENOMIC DNA]</scope>
    <source>
        <strain evidence="3 4">AXX-A</strain>
    </source>
</reference>
<dbReference type="AlphaFoldDB" id="F7T9F8"/>
<feature type="compositionally biased region" description="Basic and acidic residues" evidence="1">
    <location>
        <begin position="43"/>
        <end position="54"/>
    </location>
</feature>
<organism evidence="3 4">
    <name type="scientific">Achromobacter insuavis AXX-A</name>
    <dbReference type="NCBI Taxonomy" id="1003200"/>
    <lineage>
        <taxon>Bacteria</taxon>
        <taxon>Pseudomonadati</taxon>
        <taxon>Pseudomonadota</taxon>
        <taxon>Betaproteobacteria</taxon>
        <taxon>Burkholderiales</taxon>
        <taxon>Alcaligenaceae</taxon>
        <taxon>Achromobacter</taxon>
    </lineage>
</organism>
<keyword evidence="2" id="KW-0732">Signal</keyword>
<protein>
    <submittedName>
        <fullName evidence="3">Uncharacterized protein</fullName>
    </submittedName>
</protein>
<comment type="caution">
    <text evidence="3">The sequence shown here is derived from an EMBL/GenBank/DDBJ whole genome shotgun (WGS) entry which is preliminary data.</text>
</comment>
<proteinExistence type="predicted"/>
<evidence type="ECO:0000313" key="3">
    <source>
        <dbReference type="EMBL" id="EGP43118.1"/>
    </source>
</evidence>